<dbReference type="OrthoDB" id="432719at2759"/>
<sequence length="1015" mass="111615">MLDIPSRSQVTASHDEENVNVNVVFGSGTYVEDGHKARPRPDGTQPSSAVAPPPAEGNLQLPLAALHLSRKKSEDSDRISHLDLEKGPPEYQRFVLNIDGLKCGCCETGITRAVSRISAIRDHQVNVVLARLEIDLDINQITIDVAVQKLSTATGYTFEQDTGPNDQVLELVHPDPRAFDRKDLPDGIISVERQDPRKHFWTSARPRETDHSATETAAVQTSEKTLPVQKIDKDLNTQRQPCKARVHYDASVIGARDVYAFFRMKHDMMDLAPPPSHSSLELGAKQSRRALFWLFPALVFTIPVLVFAWAPVNHENLAYAHASLALASIVQIIAWIEFLPSALRSLWYSRILDMDLLISLSTTTAYAFSVVLYAFRSIGQPLDLDSFFETSTLLVTFILFGRVINEYARYRAAKAVSFRSLQADRALLIAESHARSPDPPAAEIDARLLQYGDKFKVPPHTRIVTDGTVYYGGSEVDESMLTGESVPVAKSVESEVHAGTMNGNGTLLVTLKSLPHENTVHKIAAMVEGAELTQPKIQALADRIAGWFVPVIAAIGSVVFLIWLLIDRYHNNSGWSDAVVRAITYAIATLIVSCPCAIGLAVPMVVLIAGGVAARYGIIFRDPQKLEVARGVTDVVFDKTGTLTTGFFSVLSAEYYGTSEHVVVKRILLGLLRDSKHPIALGVYHFLAKGTRMDDGPELAAMQVHSITSSPGCGISGLCTSRNFEVRAGSPDWLNFPVEDSNSSFLVVTIQGSLAAVFKLRDTPKPAAAAVITALKQRHITVHMISGDSQGAVDAVAHALDIPKRYTKSRCKPEGKRKYIQDIQEQLWKDKNRVVLFIGDGTNDAVALKQADVGVHMHSHHAGSDVAKQAADVALLTDRLGDVLLALDIAQAAYRRIVANFVWSAVYNFGAVLLAAGAFAGIKEGGQEVKIPPQWAGLGELVSVLPVVVIAFQIRWRDYGRRWKGLEKEEVLDEREEAWKRAVEEREKRERDAKEEEKRAKKEATEAAVERESEN</sequence>
<name>A0A9W8WW94_9PLEO</name>
<comment type="similarity">
    <text evidence="7">Belongs to the cation transport ATPase (P-type) (TC 3.A.3) family. Type IB subfamily.</text>
</comment>
<feature type="transmembrane region" description="Helical" evidence="7">
    <location>
        <begin position="934"/>
        <end position="954"/>
    </location>
</feature>
<dbReference type="AlphaFoldDB" id="A0A9W8WW94"/>
<dbReference type="InterPro" id="IPR023214">
    <property type="entry name" value="HAD_sf"/>
</dbReference>
<dbReference type="PROSITE" id="PS00154">
    <property type="entry name" value="ATPASE_E1_E2"/>
    <property type="match status" value="1"/>
</dbReference>
<feature type="transmembrane region" description="Helical" evidence="7">
    <location>
        <begin position="544"/>
        <end position="566"/>
    </location>
</feature>
<dbReference type="GO" id="GO:0016020">
    <property type="term" value="C:membrane"/>
    <property type="evidence" value="ECO:0007669"/>
    <property type="project" value="UniProtKB-SubCell"/>
</dbReference>
<evidence type="ECO:0008006" key="13">
    <source>
        <dbReference type="Google" id="ProtNLM"/>
    </source>
</evidence>
<keyword evidence="7" id="KW-0547">Nucleotide-binding</keyword>
<dbReference type="InterPro" id="IPR023299">
    <property type="entry name" value="ATPase_P-typ_cyto_dom_N"/>
</dbReference>
<dbReference type="Gene3D" id="3.40.50.1000">
    <property type="entry name" value="HAD superfamily/HAD-like"/>
    <property type="match status" value="1"/>
</dbReference>
<accession>A0A9W8WW94</accession>
<dbReference type="Gene3D" id="3.40.1110.10">
    <property type="entry name" value="Calcium-transporting ATPase, cytoplasmic domain N"/>
    <property type="match status" value="1"/>
</dbReference>
<dbReference type="Pfam" id="PF00122">
    <property type="entry name" value="E1-E2_ATPase"/>
    <property type="match status" value="1"/>
</dbReference>
<dbReference type="InterPro" id="IPR059000">
    <property type="entry name" value="ATPase_P-type_domA"/>
</dbReference>
<dbReference type="GO" id="GO:0005524">
    <property type="term" value="F:ATP binding"/>
    <property type="evidence" value="ECO:0007669"/>
    <property type="project" value="UniProtKB-UniRule"/>
</dbReference>
<dbReference type="GO" id="GO:0046872">
    <property type="term" value="F:metal ion binding"/>
    <property type="evidence" value="ECO:0007669"/>
    <property type="project" value="UniProtKB-KW"/>
</dbReference>
<keyword evidence="2 7" id="KW-0812">Transmembrane</keyword>
<dbReference type="Proteomes" id="UP001140562">
    <property type="component" value="Unassembled WGS sequence"/>
</dbReference>
<dbReference type="PANTHER" id="PTHR46594">
    <property type="entry name" value="P-TYPE CATION-TRANSPORTING ATPASE"/>
    <property type="match status" value="1"/>
</dbReference>
<feature type="transmembrane region" description="Helical" evidence="7">
    <location>
        <begin position="387"/>
        <end position="404"/>
    </location>
</feature>
<dbReference type="Pfam" id="PF00702">
    <property type="entry name" value="Hydrolase"/>
    <property type="match status" value="1"/>
</dbReference>
<keyword evidence="4" id="KW-1278">Translocase</keyword>
<feature type="transmembrane region" description="Helical" evidence="7">
    <location>
        <begin position="901"/>
        <end position="922"/>
    </location>
</feature>
<dbReference type="SUPFAM" id="SSF55008">
    <property type="entry name" value="HMA, heavy metal-associated domain"/>
    <property type="match status" value="1"/>
</dbReference>
<dbReference type="InterPro" id="IPR017969">
    <property type="entry name" value="Heavy-metal-associated_CS"/>
</dbReference>
<dbReference type="GO" id="GO:0019829">
    <property type="term" value="F:ATPase-coupled monoatomic cation transmembrane transporter activity"/>
    <property type="evidence" value="ECO:0007669"/>
    <property type="project" value="InterPro"/>
</dbReference>
<dbReference type="PANTHER" id="PTHR46594:SF4">
    <property type="entry name" value="P-TYPE CATION-TRANSPORTING ATPASE"/>
    <property type="match status" value="1"/>
</dbReference>
<evidence type="ECO:0000256" key="1">
    <source>
        <dbReference type="ARBA" id="ARBA00004370"/>
    </source>
</evidence>
<keyword evidence="6 7" id="KW-0472">Membrane</keyword>
<feature type="transmembrane region" description="Helical" evidence="7">
    <location>
        <begin position="318"/>
        <end position="336"/>
    </location>
</feature>
<dbReference type="SUPFAM" id="SSF56784">
    <property type="entry name" value="HAD-like"/>
    <property type="match status" value="1"/>
</dbReference>
<keyword evidence="12" id="KW-1185">Reference proteome</keyword>
<feature type="region of interest" description="Disordered" evidence="8">
    <location>
        <begin position="30"/>
        <end position="56"/>
    </location>
</feature>
<dbReference type="GO" id="GO:0016887">
    <property type="term" value="F:ATP hydrolysis activity"/>
    <property type="evidence" value="ECO:0007669"/>
    <property type="project" value="InterPro"/>
</dbReference>
<dbReference type="NCBIfam" id="TIGR01494">
    <property type="entry name" value="ATPase_P-type"/>
    <property type="match status" value="2"/>
</dbReference>
<feature type="region of interest" description="Disordered" evidence="8">
    <location>
        <begin position="984"/>
        <end position="1015"/>
    </location>
</feature>
<evidence type="ECO:0000256" key="7">
    <source>
        <dbReference type="RuleBase" id="RU362081"/>
    </source>
</evidence>
<dbReference type="CDD" id="cd00371">
    <property type="entry name" value="HMA"/>
    <property type="match status" value="1"/>
</dbReference>
<feature type="compositionally biased region" description="Basic and acidic residues" evidence="8">
    <location>
        <begin position="32"/>
        <end position="41"/>
    </location>
</feature>
<proteinExistence type="inferred from homology"/>
<dbReference type="InterPro" id="IPR006121">
    <property type="entry name" value="HMA_dom"/>
</dbReference>
<dbReference type="SUPFAM" id="SSF81665">
    <property type="entry name" value="Calcium ATPase, transmembrane domain M"/>
    <property type="match status" value="1"/>
</dbReference>
<dbReference type="InterPro" id="IPR036412">
    <property type="entry name" value="HAD-like_sf"/>
</dbReference>
<dbReference type="Gene3D" id="2.70.150.10">
    <property type="entry name" value="Calcium-transporting ATPase, cytoplasmic transduction domain A"/>
    <property type="match status" value="1"/>
</dbReference>
<dbReference type="NCBIfam" id="TIGR01511">
    <property type="entry name" value="ATPase-IB1_Cu"/>
    <property type="match status" value="1"/>
</dbReference>
<evidence type="ECO:0000256" key="2">
    <source>
        <dbReference type="ARBA" id="ARBA00022692"/>
    </source>
</evidence>
<evidence type="ECO:0000313" key="12">
    <source>
        <dbReference type="Proteomes" id="UP001140562"/>
    </source>
</evidence>
<comment type="subcellular location">
    <subcellularLocation>
        <location evidence="1 7">Membrane</location>
    </subcellularLocation>
</comment>
<evidence type="ECO:0000259" key="9">
    <source>
        <dbReference type="Pfam" id="PF00122"/>
    </source>
</evidence>
<evidence type="ECO:0000313" key="11">
    <source>
        <dbReference type="EMBL" id="KAJ4334567.1"/>
    </source>
</evidence>
<dbReference type="InterPro" id="IPR036163">
    <property type="entry name" value="HMA_dom_sf"/>
</dbReference>
<feature type="region of interest" description="Disordered" evidence="8">
    <location>
        <begin position="204"/>
        <end position="223"/>
    </location>
</feature>
<protein>
    <recommendedName>
        <fullName evidence="13">Heavy metal translocatin</fullName>
    </recommendedName>
</protein>
<feature type="domain" description="HMA" evidence="10">
    <location>
        <begin position="95"/>
        <end position="156"/>
    </location>
</feature>
<keyword evidence="7" id="KW-0067">ATP-binding</keyword>
<evidence type="ECO:0000256" key="3">
    <source>
        <dbReference type="ARBA" id="ARBA00022723"/>
    </source>
</evidence>
<evidence type="ECO:0000256" key="4">
    <source>
        <dbReference type="ARBA" id="ARBA00022967"/>
    </source>
</evidence>
<dbReference type="InterPro" id="IPR027256">
    <property type="entry name" value="P-typ_ATPase_IB"/>
</dbReference>
<evidence type="ECO:0000256" key="5">
    <source>
        <dbReference type="ARBA" id="ARBA00022989"/>
    </source>
</evidence>
<evidence type="ECO:0000259" key="10">
    <source>
        <dbReference type="Pfam" id="PF00403"/>
    </source>
</evidence>
<dbReference type="PRINTS" id="PR00119">
    <property type="entry name" value="CATATPASE"/>
</dbReference>
<dbReference type="PROSITE" id="PS01047">
    <property type="entry name" value="HMA_1"/>
    <property type="match status" value="1"/>
</dbReference>
<feature type="transmembrane region" description="Helical" evidence="7">
    <location>
        <begin position="356"/>
        <end position="375"/>
    </location>
</feature>
<keyword evidence="3 7" id="KW-0479">Metal-binding</keyword>
<keyword evidence="5 7" id="KW-1133">Transmembrane helix</keyword>
<feature type="compositionally biased region" description="Polar residues" evidence="8">
    <location>
        <begin position="214"/>
        <end position="223"/>
    </location>
</feature>
<organism evidence="11 12">
    <name type="scientific">Didymella glomerata</name>
    <dbReference type="NCBI Taxonomy" id="749621"/>
    <lineage>
        <taxon>Eukaryota</taxon>
        <taxon>Fungi</taxon>
        <taxon>Dikarya</taxon>
        <taxon>Ascomycota</taxon>
        <taxon>Pezizomycotina</taxon>
        <taxon>Dothideomycetes</taxon>
        <taxon>Pleosporomycetidae</taxon>
        <taxon>Pleosporales</taxon>
        <taxon>Pleosporineae</taxon>
        <taxon>Didymellaceae</taxon>
        <taxon>Didymella</taxon>
    </lineage>
</organism>
<dbReference type="NCBIfam" id="TIGR01525">
    <property type="entry name" value="ATPase-IB_hvy"/>
    <property type="match status" value="1"/>
</dbReference>
<comment type="caution">
    <text evidence="11">The sequence shown here is derived from an EMBL/GenBank/DDBJ whole genome shotgun (WGS) entry which is preliminary data.</text>
</comment>
<dbReference type="InterPro" id="IPR023298">
    <property type="entry name" value="ATPase_P-typ_TM_dom_sf"/>
</dbReference>
<gene>
    <name evidence="11" type="ORF">N0V87_006799</name>
</gene>
<feature type="transmembrane region" description="Helical" evidence="7">
    <location>
        <begin position="290"/>
        <end position="312"/>
    </location>
</feature>
<dbReference type="InterPro" id="IPR008250">
    <property type="entry name" value="ATPase_P-typ_transduc_dom_A_sf"/>
</dbReference>
<reference evidence="11" key="1">
    <citation type="submission" date="2022-10" db="EMBL/GenBank/DDBJ databases">
        <title>Tapping the CABI collections for fungal endophytes: first genome assemblies for Collariella, Neodidymelliopsis, Ascochyta clinopodiicola, Didymella pomorum, Didymosphaeria variabile, Neocosmospora piperis and Neocucurbitaria cava.</title>
        <authorList>
            <person name="Hill R."/>
        </authorList>
    </citation>
    <scope>NUCLEOTIDE SEQUENCE</scope>
    <source>
        <strain evidence="11">IMI 360193</strain>
    </source>
</reference>
<dbReference type="EMBL" id="JAPEUV010000075">
    <property type="protein sequence ID" value="KAJ4334567.1"/>
    <property type="molecule type" value="Genomic_DNA"/>
</dbReference>
<dbReference type="Gene3D" id="3.30.70.100">
    <property type="match status" value="1"/>
</dbReference>
<dbReference type="InterPro" id="IPR001757">
    <property type="entry name" value="P_typ_ATPase"/>
</dbReference>
<dbReference type="InterPro" id="IPR018303">
    <property type="entry name" value="ATPase_P-typ_P_site"/>
</dbReference>
<dbReference type="SUPFAM" id="SSF81653">
    <property type="entry name" value="Calcium ATPase, transduction domain A"/>
    <property type="match status" value="1"/>
</dbReference>
<evidence type="ECO:0000256" key="8">
    <source>
        <dbReference type="SAM" id="MobiDB-lite"/>
    </source>
</evidence>
<feature type="transmembrane region" description="Helical" evidence="7">
    <location>
        <begin position="586"/>
        <end position="614"/>
    </location>
</feature>
<evidence type="ECO:0000256" key="6">
    <source>
        <dbReference type="ARBA" id="ARBA00023136"/>
    </source>
</evidence>
<feature type="domain" description="P-type ATPase A" evidence="9">
    <location>
        <begin position="442"/>
        <end position="528"/>
    </location>
</feature>
<dbReference type="Pfam" id="PF00403">
    <property type="entry name" value="HMA"/>
    <property type="match status" value="1"/>
</dbReference>